<keyword evidence="1" id="KW-1133">Transmembrane helix</keyword>
<evidence type="ECO:0000313" key="3">
    <source>
        <dbReference type="Proteomes" id="UP000054870"/>
    </source>
</evidence>
<reference evidence="2" key="1">
    <citation type="submission" date="2016-01" db="EMBL/GenBank/DDBJ databases">
        <authorList>
            <person name="Peeters C."/>
        </authorList>
    </citation>
    <scope>NUCLEOTIDE SEQUENCE [LARGE SCALE GENOMIC DNA]</scope>
    <source>
        <strain evidence="2">LMG 29318</strain>
    </source>
</reference>
<name>A0A158CDG1_9BURK</name>
<feature type="transmembrane region" description="Helical" evidence="1">
    <location>
        <begin position="20"/>
        <end position="47"/>
    </location>
</feature>
<dbReference type="RefSeq" id="WP_159462802.1">
    <property type="nucleotide sequence ID" value="NZ_FCOF02000028.1"/>
</dbReference>
<protein>
    <submittedName>
        <fullName evidence="2">Major facilitator transporter</fullName>
    </submittedName>
</protein>
<evidence type="ECO:0000256" key="1">
    <source>
        <dbReference type="SAM" id="Phobius"/>
    </source>
</evidence>
<dbReference type="AlphaFoldDB" id="A0A158CDG1"/>
<sequence>MSEDSVHWQRNLYVCVFGSFTTIMAMTLLLPFLLMFAGAAFNAWVFLRKNRAREIGT</sequence>
<keyword evidence="3" id="KW-1185">Reference proteome</keyword>
<accession>A0A158CDG1</accession>
<evidence type="ECO:0000313" key="2">
    <source>
        <dbReference type="EMBL" id="SAK80339.1"/>
    </source>
</evidence>
<keyword evidence="1" id="KW-0812">Transmembrane</keyword>
<comment type="caution">
    <text evidence="2">The sequence shown here is derived from an EMBL/GenBank/DDBJ whole genome shotgun (WGS) entry which is preliminary data.</text>
</comment>
<organism evidence="2 3">
    <name type="scientific">Caballeronia catudaia</name>
    <dbReference type="NCBI Taxonomy" id="1777136"/>
    <lineage>
        <taxon>Bacteria</taxon>
        <taxon>Pseudomonadati</taxon>
        <taxon>Pseudomonadota</taxon>
        <taxon>Betaproteobacteria</taxon>
        <taxon>Burkholderiales</taxon>
        <taxon>Burkholderiaceae</taxon>
        <taxon>Caballeronia</taxon>
    </lineage>
</organism>
<dbReference type="Proteomes" id="UP000054870">
    <property type="component" value="Unassembled WGS sequence"/>
</dbReference>
<proteinExistence type="predicted"/>
<gene>
    <name evidence="2" type="ORF">AWB75_04955</name>
</gene>
<dbReference type="EMBL" id="FCOF02000028">
    <property type="protein sequence ID" value="SAK80339.1"/>
    <property type="molecule type" value="Genomic_DNA"/>
</dbReference>
<keyword evidence="1" id="KW-0472">Membrane</keyword>